<reference evidence="2 3" key="1">
    <citation type="journal article" date="2019" name="Nat. Ecol. Evol.">
        <title>Megaphylogeny resolves global patterns of mushroom evolution.</title>
        <authorList>
            <person name="Varga T."/>
            <person name="Krizsan K."/>
            <person name="Foldi C."/>
            <person name="Dima B."/>
            <person name="Sanchez-Garcia M."/>
            <person name="Sanchez-Ramirez S."/>
            <person name="Szollosi G.J."/>
            <person name="Szarkandi J.G."/>
            <person name="Papp V."/>
            <person name="Albert L."/>
            <person name="Andreopoulos W."/>
            <person name="Angelini C."/>
            <person name="Antonin V."/>
            <person name="Barry K.W."/>
            <person name="Bougher N.L."/>
            <person name="Buchanan P."/>
            <person name="Buyck B."/>
            <person name="Bense V."/>
            <person name="Catcheside P."/>
            <person name="Chovatia M."/>
            <person name="Cooper J."/>
            <person name="Damon W."/>
            <person name="Desjardin D."/>
            <person name="Finy P."/>
            <person name="Geml J."/>
            <person name="Haridas S."/>
            <person name="Hughes K."/>
            <person name="Justo A."/>
            <person name="Karasinski D."/>
            <person name="Kautmanova I."/>
            <person name="Kiss B."/>
            <person name="Kocsube S."/>
            <person name="Kotiranta H."/>
            <person name="LaButti K.M."/>
            <person name="Lechner B.E."/>
            <person name="Liimatainen K."/>
            <person name="Lipzen A."/>
            <person name="Lukacs Z."/>
            <person name="Mihaltcheva S."/>
            <person name="Morgado L.N."/>
            <person name="Niskanen T."/>
            <person name="Noordeloos M.E."/>
            <person name="Ohm R.A."/>
            <person name="Ortiz-Santana B."/>
            <person name="Ovrebo C."/>
            <person name="Racz N."/>
            <person name="Riley R."/>
            <person name="Savchenko A."/>
            <person name="Shiryaev A."/>
            <person name="Soop K."/>
            <person name="Spirin V."/>
            <person name="Szebenyi C."/>
            <person name="Tomsovsky M."/>
            <person name="Tulloss R.E."/>
            <person name="Uehling J."/>
            <person name="Grigoriev I.V."/>
            <person name="Vagvolgyi C."/>
            <person name="Papp T."/>
            <person name="Martin F.M."/>
            <person name="Miettinen O."/>
            <person name="Hibbett D.S."/>
            <person name="Nagy L.G."/>
        </authorList>
    </citation>
    <scope>NUCLEOTIDE SEQUENCE [LARGE SCALE GENOMIC DNA]</scope>
    <source>
        <strain evidence="2 3">FP101781</strain>
    </source>
</reference>
<dbReference type="AlphaFoldDB" id="A0A4Y7U0T3"/>
<evidence type="ECO:0000256" key="1">
    <source>
        <dbReference type="SAM" id="MobiDB-lite"/>
    </source>
</evidence>
<dbReference type="OrthoDB" id="3124746at2759"/>
<evidence type="ECO:0000313" key="2">
    <source>
        <dbReference type="EMBL" id="TEB40035.1"/>
    </source>
</evidence>
<sequence length="181" mass="20638">MHNICCHGNNCARWNANSDSSLLRALNYRFGGVPERNLPSKKSIRSIRRHMLKETGNMWFSHEVEHRIRRLMIPQRRQPTVTPTRQLSPCEACSHPQGRTNQPRDSVKAETPKIRRRATLKTPRGSRPPYQQGASRLTRWGLEGDWQDCCGHSGLGAFNKASDFEVGTVNIHHTSCRCGKL</sequence>
<name>A0A4Y7U0T3_COPMI</name>
<protein>
    <submittedName>
        <fullName evidence="2">Uncharacterized protein</fullName>
    </submittedName>
</protein>
<proteinExistence type="predicted"/>
<comment type="caution">
    <text evidence="2">The sequence shown here is derived from an EMBL/GenBank/DDBJ whole genome shotgun (WGS) entry which is preliminary data.</text>
</comment>
<gene>
    <name evidence="2" type="ORF">FA13DRAFT_49178</name>
</gene>
<feature type="compositionally biased region" description="Polar residues" evidence="1">
    <location>
        <begin position="77"/>
        <end position="87"/>
    </location>
</feature>
<evidence type="ECO:0000313" key="3">
    <source>
        <dbReference type="Proteomes" id="UP000298030"/>
    </source>
</evidence>
<feature type="region of interest" description="Disordered" evidence="1">
    <location>
        <begin position="77"/>
        <end position="111"/>
    </location>
</feature>
<organism evidence="2 3">
    <name type="scientific">Coprinellus micaceus</name>
    <name type="common">Glistening ink-cap mushroom</name>
    <name type="synonym">Coprinus micaceus</name>
    <dbReference type="NCBI Taxonomy" id="71717"/>
    <lineage>
        <taxon>Eukaryota</taxon>
        <taxon>Fungi</taxon>
        <taxon>Dikarya</taxon>
        <taxon>Basidiomycota</taxon>
        <taxon>Agaricomycotina</taxon>
        <taxon>Agaricomycetes</taxon>
        <taxon>Agaricomycetidae</taxon>
        <taxon>Agaricales</taxon>
        <taxon>Agaricineae</taxon>
        <taxon>Psathyrellaceae</taxon>
        <taxon>Coprinellus</taxon>
    </lineage>
</organism>
<keyword evidence="3" id="KW-1185">Reference proteome</keyword>
<dbReference type="EMBL" id="QPFP01000001">
    <property type="protein sequence ID" value="TEB40035.1"/>
    <property type="molecule type" value="Genomic_DNA"/>
</dbReference>
<dbReference type="Proteomes" id="UP000298030">
    <property type="component" value="Unassembled WGS sequence"/>
</dbReference>
<accession>A0A4Y7U0T3</accession>